<dbReference type="SUPFAM" id="SSF55785">
    <property type="entry name" value="PYP-like sensor domain (PAS domain)"/>
    <property type="match status" value="1"/>
</dbReference>
<comment type="caution">
    <text evidence="2">The sequence shown here is derived from an EMBL/GenBank/DDBJ whole genome shotgun (WGS) entry which is preliminary data.</text>
</comment>
<evidence type="ECO:0000259" key="1">
    <source>
        <dbReference type="PROSITE" id="PS50112"/>
    </source>
</evidence>
<evidence type="ECO:0000313" key="2">
    <source>
        <dbReference type="EMBL" id="MDR7151582.1"/>
    </source>
</evidence>
<organism evidence="2 3">
    <name type="scientific">Hydrogenophaga palleronii</name>
    <dbReference type="NCBI Taxonomy" id="65655"/>
    <lineage>
        <taxon>Bacteria</taxon>
        <taxon>Pseudomonadati</taxon>
        <taxon>Pseudomonadota</taxon>
        <taxon>Betaproteobacteria</taxon>
        <taxon>Burkholderiales</taxon>
        <taxon>Comamonadaceae</taxon>
        <taxon>Hydrogenophaga</taxon>
    </lineage>
</organism>
<dbReference type="CDD" id="cd00130">
    <property type="entry name" value="PAS"/>
    <property type="match status" value="1"/>
</dbReference>
<dbReference type="PROSITE" id="PS50112">
    <property type="entry name" value="PAS"/>
    <property type="match status" value="1"/>
</dbReference>
<sequence>MTKLTGGVRSNLSRASPSEALGALFKLASSPDTASDALAMLHELQVHQVEVEMQQDELRRSRVELERNLIQQTTRVEHAPAAFLVVDRATVVNEINLAGVRLLGAARPAVLGRPLSGFLAPSCSDALQRMLTRARDGTLPEPGELQLLPKGGVGQKLLCTAGRGAASGQFDLVLMMLPSKIQGSPSV</sequence>
<dbReference type="RefSeq" id="WP_310319234.1">
    <property type="nucleotide sequence ID" value="NZ_JAVDWU010000008.1"/>
</dbReference>
<dbReference type="InterPro" id="IPR013767">
    <property type="entry name" value="PAS_fold"/>
</dbReference>
<dbReference type="InterPro" id="IPR000014">
    <property type="entry name" value="PAS"/>
</dbReference>
<keyword evidence="3" id="KW-1185">Reference proteome</keyword>
<dbReference type="SMART" id="SM00091">
    <property type="entry name" value="PAS"/>
    <property type="match status" value="1"/>
</dbReference>
<dbReference type="Gene3D" id="3.30.450.20">
    <property type="entry name" value="PAS domain"/>
    <property type="match status" value="1"/>
</dbReference>
<dbReference type="InterPro" id="IPR035965">
    <property type="entry name" value="PAS-like_dom_sf"/>
</dbReference>
<proteinExistence type="predicted"/>
<name>A0ABU1WRC3_9BURK</name>
<dbReference type="EMBL" id="JAVDWU010000008">
    <property type="protein sequence ID" value="MDR7151582.1"/>
    <property type="molecule type" value="Genomic_DNA"/>
</dbReference>
<evidence type="ECO:0000313" key="3">
    <source>
        <dbReference type="Proteomes" id="UP001265700"/>
    </source>
</evidence>
<gene>
    <name evidence="2" type="ORF">J2W49_003558</name>
</gene>
<reference evidence="2 3" key="1">
    <citation type="submission" date="2023-07" db="EMBL/GenBank/DDBJ databases">
        <title>Sorghum-associated microbial communities from plants grown in Nebraska, USA.</title>
        <authorList>
            <person name="Schachtman D."/>
        </authorList>
    </citation>
    <scope>NUCLEOTIDE SEQUENCE [LARGE SCALE GENOMIC DNA]</scope>
    <source>
        <strain evidence="2 3">4249</strain>
    </source>
</reference>
<feature type="domain" description="PAS" evidence="1">
    <location>
        <begin position="76"/>
        <end position="138"/>
    </location>
</feature>
<dbReference type="Proteomes" id="UP001265700">
    <property type="component" value="Unassembled WGS sequence"/>
</dbReference>
<accession>A0ABU1WRC3</accession>
<protein>
    <submittedName>
        <fullName evidence="2">PAS domain-containing protein</fullName>
    </submittedName>
</protein>
<dbReference type="Pfam" id="PF00989">
    <property type="entry name" value="PAS"/>
    <property type="match status" value="1"/>
</dbReference>